<evidence type="ECO:0000313" key="2">
    <source>
        <dbReference type="EMBL" id="NNF05397.1"/>
    </source>
</evidence>
<dbReference type="InterPro" id="IPR045857">
    <property type="entry name" value="O16G_dom_2"/>
</dbReference>
<name>A0A7Y2E6R6_UNCEI</name>
<dbReference type="SUPFAM" id="SSF51445">
    <property type="entry name" value="(Trans)glycosidases"/>
    <property type="match status" value="1"/>
</dbReference>
<proteinExistence type="predicted"/>
<dbReference type="NCBIfam" id="TIGR04183">
    <property type="entry name" value="Por_Secre_tail"/>
    <property type="match status" value="1"/>
</dbReference>
<organism evidence="2 3">
    <name type="scientific">Eiseniibacteriota bacterium</name>
    <dbReference type="NCBI Taxonomy" id="2212470"/>
    <lineage>
        <taxon>Bacteria</taxon>
        <taxon>Candidatus Eiseniibacteriota</taxon>
    </lineage>
</organism>
<dbReference type="PANTHER" id="PTHR10357">
    <property type="entry name" value="ALPHA-AMYLASE FAMILY MEMBER"/>
    <property type="match status" value="1"/>
</dbReference>
<evidence type="ECO:0000259" key="1">
    <source>
        <dbReference type="SMART" id="SM00642"/>
    </source>
</evidence>
<dbReference type="InterPro" id="IPR013780">
    <property type="entry name" value="Glyco_hydro_b"/>
</dbReference>
<dbReference type="Gene3D" id="2.60.40.1180">
    <property type="entry name" value="Golgi alpha-mannosidase II"/>
    <property type="match status" value="1"/>
</dbReference>
<dbReference type="SUPFAM" id="SSF51011">
    <property type="entry name" value="Glycosyl hydrolase domain"/>
    <property type="match status" value="1"/>
</dbReference>
<dbReference type="AlphaFoldDB" id="A0A7Y2E6R6"/>
<feature type="domain" description="Glycosyl hydrolase family 13 catalytic" evidence="1">
    <location>
        <begin position="37"/>
        <end position="405"/>
    </location>
</feature>
<dbReference type="GO" id="GO:0005975">
    <property type="term" value="P:carbohydrate metabolic process"/>
    <property type="evidence" value="ECO:0007669"/>
    <property type="project" value="InterPro"/>
</dbReference>
<dbReference type="Pfam" id="PF00128">
    <property type="entry name" value="Alpha-amylase"/>
    <property type="match status" value="1"/>
</dbReference>
<evidence type="ECO:0000313" key="3">
    <source>
        <dbReference type="Proteomes" id="UP000547674"/>
    </source>
</evidence>
<dbReference type="InterPro" id="IPR006047">
    <property type="entry name" value="GH13_cat_dom"/>
</dbReference>
<dbReference type="InterPro" id="IPR026444">
    <property type="entry name" value="Secre_tail"/>
</dbReference>
<dbReference type="InterPro" id="IPR025965">
    <property type="entry name" value="FlgD/Vpr_Ig-like"/>
</dbReference>
<dbReference type="Gene3D" id="2.60.40.4070">
    <property type="match status" value="1"/>
</dbReference>
<dbReference type="SMART" id="SM00642">
    <property type="entry name" value="Aamy"/>
    <property type="match status" value="1"/>
</dbReference>
<protein>
    <submittedName>
        <fullName evidence="2">T9SS type A sorting domain-containing protein</fullName>
    </submittedName>
</protein>
<dbReference type="Pfam" id="PF13860">
    <property type="entry name" value="FlgD_ig"/>
    <property type="match status" value="1"/>
</dbReference>
<dbReference type="Gene3D" id="3.20.20.80">
    <property type="entry name" value="Glycosidases"/>
    <property type="match status" value="1"/>
</dbReference>
<dbReference type="InterPro" id="IPR017853">
    <property type="entry name" value="GH"/>
</dbReference>
<reference evidence="2 3" key="1">
    <citation type="submission" date="2020-03" db="EMBL/GenBank/DDBJ databases">
        <title>Metabolic flexibility allows generalist bacteria to become dominant in a frequently disturbed ecosystem.</title>
        <authorList>
            <person name="Chen Y.-J."/>
            <person name="Leung P.M."/>
            <person name="Bay S.K."/>
            <person name="Hugenholtz P."/>
            <person name="Kessler A.J."/>
            <person name="Shelley G."/>
            <person name="Waite D.W."/>
            <person name="Cook P.L."/>
            <person name="Greening C."/>
        </authorList>
    </citation>
    <scope>NUCLEOTIDE SEQUENCE [LARGE SCALE GENOMIC DNA]</scope>
    <source>
        <strain evidence="2">SS_bin_28</strain>
    </source>
</reference>
<dbReference type="EMBL" id="JABDJR010000051">
    <property type="protein sequence ID" value="NNF05397.1"/>
    <property type="molecule type" value="Genomic_DNA"/>
</dbReference>
<comment type="caution">
    <text evidence="2">The sequence shown here is derived from an EMBL/GenBank/DDBJ whole genome shotgun (WGS) entry which is preliminary data.</text>
</comment>
<accession>A0A7Y2E6R6</accession>
<sequence>MKNTLGWLVSGLLIVALSIPVSVEAAGQDISDEVFYHFMPIAWRDSDADPSRFGDFVGMKNSLDYLADSLGVTAIWMNPIHPSPAYHGYFHGAGDQVNPWFGTEAQFIDFVTTANSRGIKVFLDFVAYTVSQNTVWFTDAFNNPSSIYDSWLAFENTANTTFFGSNFTTWDGNNVPSIFWDHRDPNPTALVTQWAQKWLDPNTDGNFSDGVAGYRLDHVWQTYPNGPDGWGYHIDSFWAPWRDSLRAVNPDVFVFAEQANWGIHGEVLFEGMDATFTKPFESSARTALAIEDAGPVIAEMQNTLSALNTATFCGTYLCTISNHDVDRLASAIGSSFAKGKVAAALLMTQPFPPVIYYGDEIGMRGTKDFAYVGDAVDIPFREPFKWNAVAGSPMSNYYVLNGPAHAGSVSQNNDGRSVEEQLGVSGSLLESYRELIAVRKASEALKRGGYTHVPSSDPEVWSFVRHEATQDVLVALNLSGSSVGNTLDLSGFTIGGGSTTPTNLINGTTEAAITTGNQSAYGLPLGAYEFKILEVDVEPIVLVSKVDGLNIPSDFASAALTTQNNVTDLGDNLGELNQLFAYTTPDDFLFLGLTGNIVPNGLGLCVLLDTQSGGQNPLDLSGFFPPPYGPEWLTGLELDSGFTPDYALYINTFNGSVYVDQWTLSPGGITSTYRGQGTENDGDGFLTGGTNPNSLEVAVDNTNTAGVTGSTTSGAATATTGIEFALPFADVNINGTTGSVKIAAFLLETNGSVSNQWLPGVGGGQPNLGIAPDMTTIPGDQCISFTVPRELIDVDPTPTPTALQLSVTNPVRTRASVRMELPQAGRVQVSVLDVQGRLVRELTNQVFPAGRFQLAWDGKSARGVRAASGMYFVRLTTQTATATKRVVLLP</sequence>
<dbReference type="Proteomes" id="UP000547674">
    <property type="component" value="Unassembled WGS sequence"/>
</dbReference>
<dbReference type="Gene3D" id="3.90.400.10">
    <property type="entry name" value="Oligo-1,6-glucosidase, Domain 2"/>
    <property type="match status" value="1"/>
</dbReference>
<gene>
    <name evidence="2" type="ORF">HKN21_01425</name>
</gene>